<evidence type="ECO:0000256" key="5">
    <source>
        <dbReference type="ARBA" id="ARBA00022692"/>
    </source>
</evidence>
<feature type="transmembrane region" description="Helical" evidence="12">
    <location>
        <begin position="193"/>
        <end position="215"/>
    </location>
</feature>
<feature type="transmembrane region" description="Helical" evidence="12">
    <location>
        <begin position="162"/>
        <end position="187"/>
    </location>
</feature>
<feature type="transmembrane region" description="Helical" evidence="12">
    <location>
        <begin position="118"/>
        <end position="141"/>
    </location>
</feature>
<evidence type="ECO:0000256" key="4">
    <source>
        <dbReference type="ARBA" id="ARBA00022475"/>
    </source>
</evidence>
<feature type="transmembrane region" description="Helical" evidence="12">
    <location>
        <begin position="1152"/>
        <end position="1176"/>
    </location>
</feature>
<feature type="transmembrane region" description="Helical" evidence="12">
    <location>
        <begin position="756"/>
        <end position="776"/>
    </location>
</feature>
<protein>
    <submittedName>
        <fullName evidence="13">(California timema) hypothetical protein</fullName>
    </submittedName>
</protein>
<dbReference type="AlphaFoldDB" id="A0A7R9P529"/>
<name>A0A7R9P529_TIMCA</name>
<keyword evidence="5 12" id="KW-0812">Transmembrane</keyword>
<feature type="transmembrane region" description="Helical" evidence="12">
    <location>
        <begin position="1077"/>
        <end position="1094"/>
    </location>
</feature>
<feature type="transmembrane region" description="Helical" evidence="12">
    <location>
        <begin position="90"/>
        <end position="112"/>
    </location>
</feature>
<evidence type="ECO:0000256" key="7">
    <source>
        <dbReference type="ARBA" id="ARBA00023053"/>
    </source>
</evidence>
<feature type="transmembrane region" description="Helical" evidence="12">
    <location>
        <begin position="974"/>
        <end position="999"/>
    </location>
</feature>
<feature type="transmembrane region" description="Helical" evidence="12">
    <location>
        <begin position="444"/>
        <end position="469"/>
    </location>
</feature>
<dbReference type="PANTHER" id="PTHR42985:SF21">
    <property type="entry name" value="SODIUM-DEPENDENT MULTIVITAMIN TRANSPORTER-LIKE PROTEIN"/>
    <property type="match status" value="1"/>
</dbReference>
<dbReference type="GO" id="GO:0005886">
    <property type="term" value="C:plasma membrane"/>
    <property type="evidence" value="ECO:0007669"/>
    <property type="project" value="UniProtKB-SubCell"/>
</dbReference>
<evidence type="ECO:0000256" key="6">
    <source>
        <dbReference type="ARBA" id="ARBA00022989"/>
    </source>
</evidence>
<dbReference type="PROSITE" id="PS50283">
    <property type="entry name" value="NA_SOLUT_SYMP_3"/>
    <property type="match status" value="3"/>
</dbReference>
<evidence type="ECO:0000256" key="9">
    <source>
        <dbReference type="ARBA" id="ARBA00023136"/>
    </source>
</evidence>
<dbReference type="GO" id="GO:0006814">
    <property type="term" value="P:sodium ion transport"/>
    <property type="evidence" value="ECO:0007669"/>
    <property type="project" value="UniProtKB-KW"/>
</dbReference>
<evidence type="ECO:0000256" key="12">
    <source>
        <dbReference type="SAM" id="Phobius"/>
    </source>
</evidence>
<evidence type="ECO:0000256" key="1">
    <source>
        <dbReference type="ARBA" id="ARBA00004651"/>
    </source>
</evidence>
<feature type="transmembrane region" description="Helical" evidence="12">
    <location>
        <begin position="313"/>
        <end position="338"/>
    </location>
</feature>
<evidence type="ECO:0000313" key="13">
    <source>
        <dbReference type="EMBL" id="CAD7570054.1"/>
    </source>
</evidence>
<dbReference type="GO" id="GO:0015293">
    <property type="term" value="F:symporter activity"/>
    <property type="evidence" value="ECO:0007669"/>
    <property type="project" value="TreeGrafter"/>
</dbReference>
<evidence type="ECO:0000256" key="11">
    <source>
        <dbReference type="SAM" id="MobiDB-lite"/>
    </source>
</evidence>
<dbReference type="EMBL" id="OE179890">
    <property type="protein sequence ID" value="CAD7570054.1"/>
    <property type="molecule type" value="Genomic_DNA"/>
</dbReference>
<evidence type="ECO:0000256" key="2">
    <source>
        <dbReference type="ARBA" id="ARBA00006434"/>
    </source>
</evidence>
<evidence type="ECO:0000256" key="8">
    <source>
        <dbReference type="ARBA" id="ARBA00023065"/>
    </source>
</evidence>
<keyword evidence="8" id="KW-0406">Ion transport</keyword>
<organism evidence="13">
    <name type="scientific">Timema californicum</name>
    <name type="common">California timema</name>
    <name type="synonym">Walking stick</name>
    <dbReference type="NCBI Taxonomy" id="61474"/>
    <lineage>
        <taxon>Eukaryota</taxon>
        <taxon>Metazoa</taxon>
        <taxon>Ecdysozoa</taxon>
        <taxon>Arthropoda</taxon>
        <taxon>Hexapoda</taxon>
        <taxon>Insecta</taxon>
        <taxon>Pterygota</taxon>
        <taxon>Neoptera</taxon>
        <taxon>Polyneoptera</taxon>
        <taxon>Phasmatodea</taxon>
        <taxon>Timematodea</taxon>
        <taxon>Timematoidea</taxon>
        <taxon>Timematidae</taxon>
        <taxon>Timema</taxon>
    </lineage>
</organism>
<feature type="transmembrane region" description="Helical" evidence="12">
    <location>
        <begin position="1019"/>
        <end position="1038"/>
    </location>
</feature>
<gene>
    <name evidence="13" type="ORF">TCMB3V08_LOCUS2769</name>
</gene>
<dbReference type="InterPro" id="IPR038377">
    <property type="entry name" value="Na/Glc_symporter_sf"/>
</dbReference>
<feature type="transmembrane region" description="Helical" evidence="12">
    <location>
        <begin position="553"/>
        <end position="577"/>
    </location>
</feature>
<dbReference type="NCBIfam" id="TIGR00813">
    <property type="entry name" value="sss"/>
    <property type="match status" value="1"/>
</dbReference>
<dbReference type="Pfam" id="PF00474">
    <property type="entry name" value="SSF"/>
    <property type="match status" value="3"/>
</dbReference>
<feature type="transmembrane region" description="Helical" evidence="12">
    <location>
        <begin position="51"/>
        <end position="69"/>
    </location>
</feature>
<feature type="transmembrane region" description="Helical" evidence="12">
    <location>
        <begin position="871"/>
        <end position="893"/>
    </location>
</feature>
<feature type="transmembrane region" description="Helical" evidence="12">
    <location>
        <begin position="796"/>
        <end position="816"/>
    </location>
</feature>
<keyword evidence="7" id="KW-0915">Sodium</keyword>
<dbReference type="InterPro" id="IPR001734">
    <property type="entry name" value="Na/solute_symporter"/>
</dbReference>
<feature type="transmembrane region" description="Helical" evidence="12">
    <location>
        <begin position="270"/>
        <end position="292"/>
    </location>
</feature>
<dbReference type="InterPro" id="IPR051163">
    <property type="entry name" value="Sodium:Solute_Symporter_SSF"/>
</dbReference>
<feature type="transmembrane region" description="Helical" evidence="12">
    <location>
        <begin position="227"/>
        <end position="250"/>
    </location>
</feature>
<accession>A0A7R9P529</accession>
<reference evidence="13" key="1">
    <citation type="submission" date="2020-11" db="EMBL/GenBank/DDBJ databases">
        <authorList>
            <person name="Tran Van P."/>
        </authorList>
    </citation>
    <scope>NUCLEOTIDE SEQUENCE</scope>
</reference>
<keyword evidence="10" id="KW-0739">Sodium transport</keyword>
<sequence>MQRKWGKPTSVHQTGIKPPSPSSLAVATMLNATTNATGGVPLLFGILDHSVFALMLLLSTVIGVVIGFWGKQDTKLDYLLGGKSMSTFPIAMSLIFSHISGISLMGVPAEIYTYGTQYYVVNLAILITSIVNYYVYLPVFFDLQLTSTYEYLELRFNQHVRVLASFLFTISVILYLPIVIYVPALAFNQVTGVNIHLITPVVCMVCIFYTMLGGIKAVVWTDLLQSFVTVGSIIAVIVIGILDVGGFSTVWERSEEGERLELFNMNPSPLARNTFWTVTFGMTIGSLSSLGINQGMVQKFITLPDYKSARTSLIIFTFGMMVVKTIVVIVGLIIYAAYYDCDPYTTKKISKPDQIVPYYVMDTAANIPGLSGLFVAGIFSAALSTMSSNLNCLAGTVYEDFILPFIRGNKKLEGQAHVIMKLIVVAFGLLCIGMVFVVEKMGSVYQLSVSLGGVTVGVFLGLFTLGMFFPWANSKGALAGTITGLLFMGWIVIGAENTEATGTKRFPYLPFSTEGCDNPNATNIYTSTENINFPMEEDNQHFDEPFILYRISYLLYSVVGAFVVLIIGLLVSWASGFTDPQQVDSRLIVPFMKRFAKQEIKAPPWAAPGQCDGHLGPGIAKTPTRSPLCNSGHLVSEKVLKEWQPRWCVTKFCGILRTKVEETAVRRLSSRFPRDGISRGGDKSSLHPIPVEGSGNPRKAVMEGWVELFFSGALVPGMPLVDLSPRLAKGFQSQWVIMSTNSSKASDDMGYLHFGWLDHSAFILMLALSTVVGLIVGLCGKQDTKVDYLHGGKTMGVVPIAMSLIFSQISGIALMGIPSDVYIYGSQFYIICISIIIACVISSYVFLPVFFDLQLTSIYEGGLKAVVWTDFLQSFVTVGSCLTVIIIGLWKLGGPQVVWQRSYEGGRLELFKSLAIFCVGNITMKTVTVAIGLIIFATYHDCDPVTTKKIKKIDQVLPYYVMDTVANVPGLPGLFIAGVFSASLSTLSSTMNCLSGTIYEDFIFPFIRENQKLQSRAHIILKITVVVIGLVCIAMVFIVERLGGVFELSLSLSGITMGTFLGLFTIGMIFPWANAKGALVGTITSFLLMSWMSLGSQHAMASGSFSFPQLPLSVEGCDDFNRTQSYDHKHQAESQLTNPDNSEVFILYRVSFMLYSVFGTLMVLIVGLLVSWVTGFTDPDLLDQRLIVPFMKKYVGKRLKDRIRPEEKVLL</sequence>
<feature type="region of interest" description="Disordered" evidence="11">
    <location>
        <begin position="1"/>
        <end position="21"/>
    </location>
</feature>
<comment type="subcellular location">
    <subcellularLocation>
        <location evidence="1">Cell membrane</location>
        <topology evidence="1">Multi-pass membrane protein</topology>
    </subcellularLocation>
</comment>
<feature type="transmembrane region" description="Helical" evidence="12">
    <location>
        <begin position="418"/>
        <end position="438"/>
    </location>
</feature>
<dbReference type="Gene3D" id="1.20.1730.10">
    <property type="entry name" value="Sodium/glucose cotransporter"/>
    <property type="match status" value="3"/>
</dbReference>
<dbReference type="PANTHER" id="PTHR42985">
    <property type="entry name" value="SODIUM-COUPLED MONOCARBOXYLATE TRANSPORTER"/>
    <property type="match status" value="1"/>
</dbReference>
<feature type="transmembrane region" description="Helical" evidence="12">
    <location>
        <begin position="828"/>
        <end position="851"/>
    </location>
</feature>
<feature type="transmembrane region" description="Helical" evidence="12">
    <location>
        <begin position="914"/>
        <end position="939"/>
    </location>
</feature>
<feature type="transmembrane region" description="Helical" evidence="12">
    <location>
        <begin position="1050"/>
        <end position="1070"/>
    </location>
</feature>
<evidence type="ECO:0000256" key="3">
    <source>
        <dbReference type="ARBA" id="ARBA00022448"/>
    </source>
</evidence>
<dbReference type="CDD" id="cd11492">
    <property type="entry name" value="SLC5sbd_NIS-SMVT"/>
    <property type="match status" value="1"/>
</dbReference>
<keyword evidence="4" id="KW-1003">Cell membrane</keyword>
<keyword evidence="6 12" id="KW-1133">Transmembrane helix</keyword>
<feature type="transmembrane region" description="Helical" evidence="12">
    <location>
        <begin position="476"/>
        <end position="495"/>
    </location>
</feature>
<comment type="similarity">
    <text evidence="2">Belongs to the sodium:solute symporter (SSF) (TC 2.A.21) family.</text>
</comment>
<keyword evidence="3" id="KW-0813">Transport</keyword>
<keyword evidence="9 12" id="KW-0472">Membrane</keyword>
<evidence type="ECO:0000256" key="10">
    <source>
        <dbReference type="ARBA" id="ARBA00023201"/>
    </source>
</evidence>
<proteinExistence type="inferred from homology"/>